<dbReference type="EMBL" id="LDAU01000110">
    <property type="protein sequence ID" value="KRX04784.1"/>
    <property type="molecule type" value="Genomic_DNA"/>
</dbReference>
<protein>
    <submittedName>
        <fullName evidence="2">Uncharacterized protein</fullName>
    </submittedName>
</protein>
<evidence type="ECO:0000313" key="2">
    <source>
        <dbReference type="EMBL" id="KRX04784.1"/>
    </source>
</evidence>
<dbReference type="AlphaFoldDB" id="A0A0V0QRZ8"/>
<gene>
    <name evidence="2" type="ORF">PPERSA_06418</name>
</gene>
<sequence length="311" mass="36865">MEQSQDLKLNQKKVEKQEQCKNENFFASIREELNKQKLIDDKKSECGESEIDIENIFQQQIERIDDFTQYQPNPENIYRDSQYGLIIQSLIYPSRLQNGLKILIPDIIIFSNGEVKVYANSDLSTGYLKFISQIRLGQVRKQMEQQRRLYKESLAKQKEDIQKESKTGQNSQALTQNIQNFSRQITMLQEQNEQTNTQQQKQNGINQLSKTLPIQKFKTVWYEDEVGNFFFVDVKDLQFEIKKREFLTIQQLIQNNEKRAEKKLTIFTQNKEENYQKISNLKSVQNLIDQFDQNFQNQEKQALKIILPAEI</sequence>
<evidence type="ECO:0000313" key="3">
    <source>
        <dbReference type="Proteomes" id="UP000054937"/>
    </source>
</evidence>
<name>A0A0V0QRZ8_PSEPJ</name>
<organism evidence="2 3">
    <name type="scientific">Pseudocohnilembus persalinus</name>
    <name type="common">Ciliate</name>
    <dbReference type="NCBI Taxonomy" id="266149"/>
    <lineage>
        <taxon>Eukaryota</taxon>
        <taxon>Sar</taxon>
        <taxon>Alveolata</taxon>
        <taxon>Ciliophora</taxon>
        <taxon>Intramacronucleata</taxon>
        <taxon>Oligohymenophorea</taxon>
        <taxon>Scuticociliatia</taxon>
        <taxon>Philasterida</taxon>
        <taxon>Pseudocohnilembidae</taxon>
        <taxon>Pseudocohnilembus</taxon>
    </lineage>
</organism>
<feature type="coiled-coil region" evidence="1">
    <location>
        <begin position="140"/>
        <end position="198"/>
    </location>
</feature>
<comment type="caution">
    <text evidence="2">The sequence shown here is derived from an EMBL/GenBank/DDBJ whole genome shotgun (WGS) entry which is preliminary data.</text>
</comment>
<accession>A0A0V0QRZ8</accession>
<reference evidence="2 3" key="1">
    <citation type="journal article" date="2015" name="Sci. Rep.">
        <title>Genome of the facultative scuticociliatosis pathogen Pseudocohnilembus persalinus provides insight into its virulence through horizontal gene transfer.</title>
        <authorList>
            <person name="Xiong J."/>
            <person name="Wang G."/>
            <person name="Cheng J."/>
            <person name="Tian M."/>
            <person name="Pan X."/>
            <person name="Warren A."/>
            <person name="Jiang C."/>
            <person name="Yuan D."/>
            <person name="Miao W."/>
        </authorList>
    </citation>
    <scope>NUCLEOTIDE SEQUENCE [LARGE SCALE GENOMIC DNA]</scope>
    <source>
        <strain evidence="2">36N120E</strain>
    </source>
</reference>
<evidence type="ECO:0000256" key="1">
    <source>
        <dbReference type="SAM" id="Coils"/>
    </source>
</evidence>
<dbReference type="Proteomes" id="UP000054937">
    <property type="component" value="Unassembled WGS sequence"/>
</dbReference>
<keyword evidence="3" id="KW-1185">Reference proteome</keyword>
<keyword evidence="1" id="KW-0175">Coiled coil</keyword>
<proteinExistence type="predicted"/>
<dbReference type="InParanoid" id="A0A0V0QRZ8"/>